<protein>
    <submittedName>
        <fullName evidence="7">LptF/LptG family permease</fullName>
    </submittedName>
</protein>
<feature type="transmembrane region" description="Helical" evidence="6">
    <location>
        <begin position="282"/>
        <end position="300"/>
    </location>
</feature>
<evidence type="ECO:0000313" key="7">
    <source>
        <dbReference type="EMBL" id="NNV55977.1"/>
    </source>
</evidence>
<name>A0A8J8FEF3_9BACT</name>
<accession>A0A8J8FEF3</accession>
<evidence type="ECO:0000256" key="2">
    <source>
        <dbReference type="ARBA" id="ARBA00022475"/>
    </source>
</evidence>
<feature type="transmembrane region" description="Helical" evidence="6">
    <location>
        <begin position="307"/>
        <end position="324"/>
    </location>
</feature>
<keyword evidence="5 6" id="KW-0472">Membrane</keyword>
<keyword evidence="8" id="KW-1185">Reference proteome</keyword>
<organism evidence="7 8">
    <name type="scientific">Limnovirga soli</name>
    <dbReference type="NCBI Taxonomy" id="2656915"/>
    <lineage>
        <taxon>Bacteria</taxon>
        <taxon>Pseudomonadati</taxon>
        <taxon>Bacteroidota</taxon>
        <taxon>Chitinophagia</taxon>
        <taxon>Chitinophagales</taxon>
        <taxon>Chitinophagaceae</taxon>
        <taxon>Limnovirga</taxon>
    </lineage>
</organism>
<evidence type="ECO:0000313" key="8">
    <source>
        <dbReference type="Proteomes" id="UP000598971"/>
    </source>
</evidence>
<gene>
    <name evidence="7" type="ORF">GD597_10945</name>
</gene>
<feature type="transmembrane region" description="Helical" evidence="6">
    <location>
        <begin position="336"/>
        <end position="358"/>
    </location>
</feature>
<dbReference type="RefSeq" id="WP_171607919.1">
    <property type="nucleotide sequence ID" value="NZ_WHPF01000007.1"/>
</dbReference>
<keyword evidence="4 6" id="KW-1133">Transmembrane helix</keyword>
<evidence type="ECO:0000256" key="5">
    <source>
        <dbReference type="ARBA" id="ARBA00023136"/>
    </source>
</evidence>
<reference evidence="7" key="1">
    <citation type="submission" date="2019-10" db="EMBL/GenBank/DDBJ databases">
        <title>Draft genome sequence of Panacibacter sp. KCS-6.</title>
        <authorList>
            <person name="Yim K.J."/>
        </authorList>
    </citation>
    <scope>NUCLEOTIDE SEQUENCE</scope>
    <source>
        <strain evidence="7">KCS-6</strain>
    </source>
</reference>
<keyword evidence="3 6" id="KW-0812">Transmembrane</keyword>
<dbReference type="PANTHER" id="PTHR33529">
    <property type="entry name" value="SLR0882 PROTEIN-RELATED"/>
    <property type="match status" value="1"/>
</dbReference>
<feature type="transmembrane region" description="Helical" evidence="6">
    <location>
        <begin position="104"/>
        <end position="123"/>
    </location>
</feature>
<evidence type="ECO:0000256" key="6">
    <source>
        <dbReference type="SAM" id="Phobius"/>
    </source>
</evidence>
<keyword evidence="2" id="KW-1003">Cell membrane</keyword>
<dbReference type="GO" id="GO:0015920">
    <property type="term" value="P:lipopolysaccharide transport"/>
    <property type="evidence" value="ECO:0007669"/>
    <property type="project" value="TreeGrafter"/>
</dbReference>
<evidence type="ECO:0000256" key="3">
    <source>
        <dbReference type="ARBA" id="ARBA00022692"/>
    </source>
</evidence>
<dbReference type="AlphaFoldDB" id="A0A8J8FEF3"/>
<dbReference type="InterPro" id="IPR005495">
    <property type="entry name" value="LptG/LptF_permease"/>
</dbReference>
<dbReference type="Pfam" id="PF03739">
    <property type="entry name" value="LptF_LptG"/>
    <property type="match status" value="1"/>
</dbReference>
<dbReference type="EMBL" id="WHPF01000007">
    <property type="protein sequence ID" value="NNV55977.1"/>
    <property type="molecule type" value="Genomic_DNA"/>
</dbReference>
<proteinExistence type="predicted"/>
<comment type="subcellular location">
    <subcellularLocation>
        <location evidence="1">Cell membrane</location>
        <topology evidence="1">Multi-pass membrane protein</topology>
    </subcellularLocation>
</comment>
<feature type="transmembrane region" description="Helical" evidence="6">
    <location>
        <begin position="12"/>
        <end position="33"/>
    </location>
</feature>
<dbReference type="Proteomes" id="UP000598971">
    <property type="component" value="Unassembled WGS sequence"/>
</dbReference>
<dbReference type="GO" id="GO:0043190">
    <property type="term" value="C:ATP-binding cassette (ABC) transporter complex"/>
    <property type="evidence" value="ECO:0007669"/>
    <property type="project" value="TreeGrafter"/>
</dbReference>
<evidence type="ECO:0000256" key="1">
    <source>
        <dbReference type="ARBA" id="ARBA00004651"/>
    </source>
</evidence>
<comment type="caution">
    <text evidence="7">The sequence shown here is derived from an EMBL/GenBank/DDBJ whole genome shotgun (WGS) entry which is preliminary data.</text>
</comment>
<dbReference type="PANTHER" id="PTHR33529:SF8">
    <property type="entry name" value="PERMEASE, YJGP_YJGQ FAMILY"/>
    <property type="match status" value="1"/>
</dbReference>
<feature type="transmembrane region" description="Helical" evidence="6">
    <location>
        <begin position="53"/>
        <end position="77"/>
    </location>
</feature>
<evidence type="ECO:0000256" key="4">
    <source>
        <dbReference type="ARBA" id="ARBA00022989"/>
    </source>
</evidence>
<sequence>MKKLDWYILKKFLTTFFFAIFLFTVIAVAVDISEKTDDFVSSGLSGGQIIMQYYIGFVPYIIALLFPLFVFIAVIFFTSKMAIQSEMIAILASGTTFNRMLRPYWVGGITLAIISMLAANYLVPRANEIRTTFEARYVNGNSTYNPLLRQNRSIYFRIDSFTYAGIRNYDTGSKSGGPFFMHRIKNNELVYNMRSESIRWDTAIKKWIFTEVVERNIKAMDEKVSITNRKDLRFNFKPFDLSHDTYAKDKLTTPELNDFIQLETLRGSEDLNGLLVEKYRRFATPVAVLILSLIGAIVAFKKVRGGSGAHIAIGFMLASAFILMDRFSTIFSTKGNLPPVIAAWIPDLVFVFVAIYLYRKAPK</sequence>